<dbReference type="PANTHER" id="PTHR12138:SF133">
    <property type="entry name" value="SECRETED PROTEIN"/>
    <property type="match status" value="1"/>
</dbReference>
<evidence type="ECO:0000313" key="2">
    <source>
        <dbReference type="Proteomes" id="UP000006718"/>
    </source>
</evidence>
<reference evidence="1" key="2">
    <citation type="submission" date="2019-01" db="EMBL/GenBank/DDBJ databases">
        <authorList>
            <person name="Graves T."/>
            <person name="Eichler E.E."/>
            <person name="Wilson R.K."/>
        </authorList>
    </citation>
    <scope>NUCLEOTIDE SEQUENCE [LARGE SCALE GENOMIC DNA]</scope>
    <source>
        <strain evidence="1">17573</strain>
    </source>
</reference>
<dbReference type="PANTHER" id="PTHR12138">
    <property type="entry name" value="PRIMATE-EXPANDED PROTEIN FAMILY"/>
    <property type="match status" value="1"/>
</dbReference>
<dbReference type="InParanoid" id="A0A5F8ABT8"/>
<dbReference type="AlphaFoldDB" id="A0A5F8ABT8"/>
<dbReference type="Ensembl" id="ENSMMUT00000098141.1">
    <property type="protein sequence ID" value="ENSMMUP00000075340.1"/>
    <property type="gene ID" value="ENSMMUG00000061215.1"/>
</dbReference>
<accession>A0A5F8ABT8</accession>
<proteinExistence type="predicted"/>
<name>A0A5F8ABT8_MACMU</name>
<reference evidence="1" key="4">
    <citation type="submission" date="2025-09" db="UniProtKB">
        <authorList>
            <consortium name="Ensembl"/>
        </authorList>
    </citation>
    <scope>IDENTIFICATION</scope>
    <source>
        <strain evidence="1">17573</strain>
    </source>
</reference>
<dbReference type="VEuPathDB" id="HostDB:ENSMMUG00000061215"/>
<protein>
    <submittedName>
        <fullName evidence="1">Uncharacterized protein</fullName>
    </submittedName>
</protein>
<evidence type="ECO:0000313" key="1">
    <source>
        <dbReference type="Ensembl" id="ENSMMUP00000075340.1"/>
    </source>
</evidence>
<keyword evidence="2" id="KW-1185">Reference proteome</keyword>
<dbReference type="Proteomes" id="UP000006718">
    <property type="component" value="Chromosome 14"/>
</dbReference>
<organism evidence="1 2">
    <name type="scientific">Macaca mulatta</name>
    <name type="common">Rhesus macaque</name>
    <dbReference type="NCBI Taxonomy" id="9544"/>
    <lineage>
        <taxon>Eukaryota</taxon>
        <taxon>Metazoa</taxon>
        <taxon>Chordata</taxon>
        <taxon>Craniata</taxon>
        <taxon>Vertebrata</taxon>
        <taxon>Euteleostomi</taxon>
        <taxon>Mammalia</taxon>
        <taxon>Eutheria</taxon>
        <taxon>Euarchontoglires</taxon>
        <taxon>Primates</taxon>
        <taxon>Haplorrhini</taxon>
        <taxon>Catarrhini</taxon>
        <taxon>Cercopithecidae</taxon>
        <taxon>Cercopithecinae</taxon>
        <taxon>Macaca</taxon>
    </lineage>
</organism>
<dbReference type="STRING" id="9544.ENSMMUP00000075340"/>
<dbReference type="PRINTS" id="PR02045">
    <property type="entry name" value="F138DOMAIN"/>
</dbReference>
<dbReference type="GeneTree" id="ENSGT01120000271815"/>
<sequence length="118" mass="12854">MYNFPYIFQLKSLIKNTIFYFLFLGQGLALSPRLEYSGTILAHCNLCLLGLNNPPHPSLPSSCDYRQAPSCLVFSVEVGSCHVAQAGLKLLGSSDLPALASQSARITGVSHHAWPTIF</sequence>
<dbReference type="Bgee" id="ENSMMUG00000061215">
    <property type="expression patterns" value="Expressed in ileum and 22 other cell types or tissues"/>
</dbReference>
<reference evidence="1" key="3">
    <citation type="submission" date="2025-08" db="UniProtKB">
        <authorList>
            <consortium name="Ensembl"/>
        </authorList>
    </citation>
    <scope>IDENTIFICATION</scope>
    <source>
        <strain evidence="1">17573</strain>
    </source>
</reference>
<reference evidence="2" key="1">
    <citation type="journal article" date="2007" name="Science">
        <title>Evolutionary and biomedical insights from the rhesus macaque genome.</title>
        <authorList>
            <person name="Gibbs R.A."/>
            <person name="Rogers J."/>
            <person name="Katze M.G."/>
            <person name="Bumgarner R."/>
            <person name="Weinstock G.M."/>
            <person name="Mardis E.R."/>
            <person name="Remington K.A."/>
            <person name="Strausberg R.L."/>
            <person name="Venter J.C."/>
            <person name="Wilson R.K."/>
            <person name="Batzer M.A."/>
            <person name="Bustamante C.D."/>
            <person name="Eichler E.E."/>
            <person name="Hahn M.W."/>
            <person name="Hardison R.C."/>
            <person name="Makova K.D."/>
            <person name="Miller W."/>
            <person name="Milosavljevic A."/>
            <person name="Palermo R.E."/>
            <person name="Siepel A."/>
            <person name="Sikela J.M."/>
            <person name="Attaway T."/>
            <person name="Bell S."/>
            <person name="Bernard K.E."/>
            <person name="Buhay C.J."/>
            <person name="Chandrabose M.N."/>
            <person name="Dao M."/>
            <person name="Davis C."/>
            <person name="Delehaunty K.D."/>
            <person name="Ding Y."/>
            <person name="Dinh H.H."/>
            <person name="Dugan-Rocha S."/>
            <person name="Fulton L.A."/>
            <person name="Gabisi R.A."/>
            <person name="Garner T.T."/>
            <person name="Godfrey J."/>
            <person name="Hawes A.C."/>
            <person name="Hernandez J."/>
            <person name="Hines S."/>
            <person name="Holder M."/>
            <person name="Hume J."/>
            <person name="Jhangiani S.N."/>
            <person name="Joshi V."/>
            <person name="Khan Z.M."/>
            <person name="Kirkness E.F."/>
            <person name="Cree A."/>
            <person name="Fowler R.G."/>
            <person name="Lee S."/>
            <person name="Lewis L.R."/>
            <person name="Li Z."/>
            <person name="Liu Y.-S."/>
            <person name="Moore S.M."/>
            <person name="Muzny D."/>
            <person name="Nazareth L.V."/>
            <person name="Ngo D.N."/>
            <person name="Okwuonu G.O."/>
            <person name="Pai G."/>
            <person name="Parker D."/>
            <person name="Paul H.A."/>
            <person name="Pfannkoch C."/>
            <person name="Pohl C.S."/>
            <person name="Rogers Y.-H.C."/>
            <person name="Ruiz S.J."/>
            <person name="Sabo A."/>
            <person name="Santibanez J."/>
            <person name="Schneider B.W."/>
            <person name="Smith S.M."/>
            <person name="Sodergren E."/>
            <person name="Svatek A.F."/>
            <person name="Utterback T.R."/>
            <person name="Vattathil S."/>
            <person name="Warren W."/>
            <person name="White C.S."/>
            <person name="Chinwalla A.T."/>
            <person name="Feng Y."/>
            <person name="Halpern A.L."/>
            <person name="Hillier L.W."/>
            <person name="Huang X."/>
            <person name="Minx P."/>
            <person name="Nelson J.O."/>
            <person name="Pepin K.H."/>
            <person name="Qin X."/>
            <person name="Sutton G.G."/>
            <person name="Venter E."/>
            <person name="Walenz B.P."/>
            <person name="Wallis J.W."/>
            <person name="Worley K.C."/>
            <person name="Yang S.-P."/>
            <person name="Jones S.M."/>
            <person name="Marra M.A."/>
            <person name="Rocchi M."/>
            <person name="Schein J.E."/>
            <person name="Baertsch R."/>
            <person name="Clarke L."/>
            <person name="Csuros M."/>
            <person name="Glasscock J."/>
            <person name="Harris R.A."/>
            <person name="Havlak P."/>
            <person name="Jackson A.R."/>
            <person name="Jiang H."/>
            <person name="Liu Y."/>
            <person name="Messina D.N."/>
            <person name="Shen Y."/>
            <person name="Song H.X.-Z."/>
            <person name="Wylie T."/>
            <person name="Zhang L."/>
            <person name="Birney E."/>
            <person name="Han K."/>
            <person name="Konkel M.K."/>
            <person name="Lee J."/>
            <person name="Smit A.F.A."/>
            <person name="Ullmer B."/>
            <person name="Wang H."/>
            <person name="Xing J."/>
            <person name="Burhans R."/>
            <person name="Cheng Z."/>
            <person name="Karro J.E."/>
            <person name="Ma J."/>
            <person name="Raney B."/>
            <person name="She X."/>
            <person name="Cox M.J."/>
            <person name="Demuth J.P."/>
            <person name="Dumas L.J."/>
            <person name="Han S.-G."/>
            <person name="Hopkins J."/>
            <person name="Karimpour-Fard A."/>
            <person name="Kim Y.H."/>
            <person name="Pollack J.R."/>
            <person name="Vinar T."/>
            <person name="Addo-Quaye C."/>
            <person name="Degenhardt J."/>
            <person name="Denby A."/>
            <person name="Hubisz M.J."/>
            <person name="Indap A."/>
            <person name="Kosiol C."/>
            <person name="Lahn B.T."/>
            <person name="Lawson H.A."/>
            <person name="Marklein A."/>
            <person name="Nielsen R."/>
            <person name="Vallender E.J."/>
            <person name="Clark A.G."/>
            <person name="Ferguson B."/>
            <person name="Hernandez R.D."/>
            <person name="Hirani K."/>
            <person name="Kehrer-Sawatzki H."/>
            <person name="Kolb J."/>
            <person name="Patil S."/>
            <person name="Pu L.-L."/>
            <person name="Ren Y."/>
            <person name="Smith D.G."/>
            <person name="Wheeler D.A."/>
            <person name="Schenck I."/>
            <person name="Ball E.V."/>
            <person name="Chen R."/>
            <person name="Cooper D.N."/>
            <person name="Giardine B."/>
            <person name="Hsu F."/>
            <person name="Kent W.J."/>
            <person name="Lesk A."/>
            <person name="Nelson D.L."/>
            <person name="O'brien W.E."/>
            <person name="Pruefer K."/>
            <person name="Stenson P.D."/>
            <person name="Wallace J.C."/>
            <person name="Ke H."/>
            <person name="Liu X.-M."/>
            <person name="Wang P."/>
            <person name="Xiang A.P."/>
            <person name="Yang F."/>
            <person name="Barber G.P."/>
            <person name="Haussler D."/>
            <person name="Karolchik D."/>
            <person name="Kern A.D."/>
            <person name="Kuhn R.M."/>
            <person name="Smith K.E."/>
            <person name="Zwieg A.S."/>
        </authorList>
    </citation>
    <scope>NUCLEOTIDE SEQUENCE [LARGE SCALE GENOMIC DNA]</scope>
    <source>
        <strain evidence="2">17573</strain>
    </source>
</reference>